<feature type="compositionally biased region" description="Basic and acidic residues" evidence="1">
    <location>
        <begin position="144"/>
        <end position="156"/>
    </location>
</feature>
<dbReference type="Proteomes" id="UP000053660">
    <property type="component" value="Unassembled WGS sequence"/>
</dbReference>
<feature type="compositionally biased region" description="Acidic residues" evidence="1">
    <location>
        <begin position="112"/>
        <end position="125"/>
    </location>
</feature>
<accession>A0A0B1SA13</accession>
<name>A0A0B1SA13_OESDE</name>
<evidence type="ECO:0000313" key="3">
    <source>
        <dbReference type="Proteomes" id="UP000053660"/>
    </source>
</evidence>
<protein>
    <submittedName>
        <fullName evidence="2">Uncharacterized protein</fullName>
    </submittedName>
</protein>
<dbReference type="OrthoDB" id="29596at2759"/>
<gene>
    <name evidence="2" type="ORF">OESDEN_18190</name>
</gene>
<organism evidence="2 3">
    <name type="scientific">Oesophagostomum dentatum</name>
    <name type="common">Nodular worm</name>
    <dbReference type="NCBI Taxonomy" id="61180"/>
    <lineage>
        <taxon>Eukaryota</taxon>
        <taxon>Metazoa</taxon>
        <taxon>Ecdysozoa</taxon>
        <taxon>Nematoda</taxon>
        <taxon>Chromadorea</taxon>
        <taxon>Rhabditida</taxon>
        <taxon>Rhabditina</taxon>
        <taxon>Rhabditomorpha</taxon>
        <taxon>Strongyloidea</taxon>
        <taxon>Strongylidae</taxon>
        <taxon>Oesophagostomum</taxon>
    </lineage>
</organism>
<evidence type="ECO:0000313" key="2">
    <source>
        <dbReference type="EMBL" id="KHJ82118.1"/>
    </source>
</evidence>
<reference evidence="2 3" key="1">
    <citation type="submission" date="2014-03" db="EMBL/GenBank/DDBJ databases">
        <title>Draft genome of the hookworm Oesophagostomum dentatum.</title>
        <authorList>
            <person name="Mitreva M."/>
        </authorList>
    </citation>
    <scope>NUCLEOTIDE SEQUENCE [LARGE SCALE GENOMIC DNA]</scope>
    <source>
        <strain evidence="2 3">OD-Hann</strain>
    </source>
</reference>
<sequence length="294" mass="33296">MGVSADIVDRANKVCFTILLCTKKRYCSALKIYEHIRGGRVLSELPCEISTEERRNKWLAEKMRKLLPQIEEWNFDSDTEDLLELLEETLFESDERVQQDSFQESNAREEDHQDESEETEDESDENRENIEVQHISAPHLVRSASEDEARTSHDDLEASVSSIPSAMRSKGKNTDRSNLSVSFALDQIQDTETETLAVVAAASESEQAEHTQQLLNYEIAFSIVIADSDDESTSESGDCSAIDPAMQRNSVNVKAEEKNAENCPEAENGERFVKRRPLPIPPLESVPRKRTRSF</sequence>
<dbReference type="EMBL" id="KN582122">
    <property type="protein sequence ID" value="KHJ82118.1"/>
    <property type="molecule type" value="Genomic_DNA"/>
</dbReference>
<proteinExistence type="predicted"/>
<feature type="region of interest" description="Disordered" evidence="1">
    <location>
        <begin position="254"/>
        <end position="294"/>
    </location>
</feature>
<evidence type="ECO:0000256" key="1">
    <source>
        <dbReference type="SAM" id="MobiDB-lite"/>
    </source>
</evidence>
<keyword evidence="3" id="KW-1185">Reference proteome</keyword>
<dbReference type="AlphaFoldDB" id="A0A0B1SA13"/>
<feature type="region of interest" description="Disordered" evidence="1">
    <location>
        <begin position="94"/>
        <end position="175"/>
    </location>
</feature>